<evidence type="ECO:0000313" key="3">
    <source>
        <dbReference type="Proteomes" id="UP000250321"/>
    </source>
</evidence>
<comment type="caution">
    <text evidence="2">The sequence shown here is derived from an EMBL/GenBank/DDBJ whole genome shotgun (WGS) entry which is preliminary data.</text>
</comment>
<organism evidence="2 3">
    <name type="scientific">Prunus yedoensis var. nudiflora</name>
    <dbReference type="NCBI Taxonomy" id="2094558"/>
    <lineage>
        <taxon>Eukaryota</taxon>
        <taxon>Viridiplantae</taxon>
        <taxon>Streptophyta</taxon>
        <taxon>Embryophyta</taxon>
        <taxon>Tracheophyta</taxon>
        <taxon>Spermatophyta</taxon>
        <taxon>Magnoliopsida</taxon>
        <taxon>eudicotyledons</taxon>
        <taxon>Gunneridae</taxon>
        <taxon>Pentapetalae</taxon>
        <taxon>rosids</taxon>
        <taxon>fabids</taxon>
        <taxon>Rosales</taxon>
        <taxon>Rosaceae</taxon>
        <taxon>Amygdaloideae</taxon>
        <taxon>Amygdaleae</taxon>
        <taxon>Prunus</taxon>
    </lineage>
</organism>
<dbReference type="AlphaFoldDB" id="A0A314Z160"/>
<name>A0A314Z160_PRUYE</name>
<keyword evidence="1" id="KW-0732">Signal</keyword>
<evidence type="ECO:0000256" key="1">
    <source>
        <dbReference type="SAM" id="SignalP"/>
    </source>
</evidence>
<reference evidence="2 3" key="1">
    <citation type="submission" date="2018-02" db="EMBL/GenBank/DDBJ databases">
        <title>Draft genome of wild Prunus yedoensis var. nudiflora.</title>
        <authorList>
            <person name="Baek S."/>
            <person name="Kim J.-H."/>
            <person name="Choi K."/>
            <person name="Kim G.-B."/>
            <person name="Cho A."/>
            <person name="Jang H."/>
            <person name="Shin C.-H."/>
            <person name="Yu H.-J."/>
            <person name="Mun J.-H."/>
        </authorList>
    </citation>
    <scope>NUCLEOTIDE SEQUENCE [LARGE SCALE GENOMIC DNA]</scope>
    <source>
        <strain evidence="3">cv. Jeju island</strain>
        <tissue evidence="2">Leaf</tissue>
    </source>
</reference>
<dbReference type="EMBL" id="PJQY01000247">
    <property type="protein sequence ID" value="PQQ14942.1"/>
    <property type="molecule type" value="Genomic_DNA"/>
</dbReference>
<feature type="signal peptide" evidence="1">
    <location>
        <begin position="1"/>
        <end position="28"/>
    </location>
</feature>
<gene>
    <name evidence="2" type="ORF">Pyn_27961</name>
</gene>
<evidence type="ECO:0000313" key="2">
    <source>
        <dbReference type="EMBL" id="PQQ14942.1"/>
    </source>
</evidence>
<sequence length="60" mass="6469">MLTDILTAKQQGFMTILLSGLLMLPLLGEESVDKAVALSGTTIYSRPVKVSSSLMSQRIN</sequence>
<protein>
    <submittedName>
        <fullName evidence="2">Uncharacterized protein</fullName>
    </submittedName>
</protein>
<keyword evidence="3" id="KW-1185">Reference proteome</keyword>
<feature type="chain" id="PRO_5016240503" evidence="1">
    <location>
        <begin position="29"/>
        <end position="60"/>
    </location>
</feature>
<dbReference type="Proteomes" id="UP000250321">
    <property type="component" value="Unassembled WGS sequence"/>
</dbReference>
<accession>A0A314Z160</accession>
<proteinExistence type="predicted"/>